<evidence type="ECO:0000313" key="2">
    <source>
        <dbReference type="EMBL" id="PRY10538.1"/>
    </source>
</evidence>
<dbReference type="EMBL" id="PVZF01000016">
    <property type="protein sequence ID" value="PRY10538.1"/>
    <property type="molecule type" value="Genomic_DNA"/>
</dbReference>
<accession>A0A2T0QXC6</accession>
<evidence type="ECO:0000313" key="3">
    <source>
        <dbReference type="Proteomes" id="UP000238083"/>
    </source>
</evidence>
<proteinExistence type="predicted"/>
<dbReference type="InterPro" id="IPR036291">
    <property type="entry name" value="NAD(P)-bd_dom_sf"/>
</dbReference>
<dbReference type="Proteomes" id="UP000238083">
    <property type="component" value="Unassembled WGS sequence"/>
</dbReference>
<feature type="domain" description="NAD-dependent epimerase/dehydratase" evidence="1">
    <location>
        <begin position="3"/>
        <end position="229"/>
    </location>
</feature>
<keyword evidence="3" id="KW-1185">Reference proteome</keyword>
<dbReference type="InterPro" id="IPR001509">
    <property type="entry name" value="Epimerase_deHydtase"/>
</dbReference>
<dbReference type="OrthoDB" id="9795501at2"/>
<dbReference type="PANTHER" id="PTHR43245">
    <property type="entry name" value="BIFUNCTIONAL POLYMYXIN RESISTANCE PROTEIN ARNA"/>
    <property type="match status" value="1"/>
</dbReference>
<evidence type="ECO:0000259" key="1">
    <source>
        <dbReference type="Pfam" id="PF01370"/>
    </source>
</evidence>
<dbReference type="RefSeq" id="WP_106215270.1">
    <property type="nucleotide sequence ID" value="NZ_PVZF01000016.1"/>
</dbReference>
<sequence>MKILVTGGAGRLGRSVVSVLGDAGHHVVSVDRLDHPDPAVPNLRLDLLDEAAVEAAFAEQRPDAVVHLAAIAVPFSAPELQILTTNTRLAQVVVSAAVRAGATKVLAAGSPTVLGYGAPQGWVPQYLPVDEDHPTAPWNAYALSKQVVEGVVGVHARTTPGTVLGSFRPCFVVAPEEWDGAPTQQGHTVADRLRDPGLAAVSLFNYVDARDAGEFVLRWVEVADARVSGECFFVGAADALAVEPTAQAITATLPAAAAPAQNLERHQAAFSCAKAERLLGWRPRRTWRTELRGAPDLTAVAQTAQVAG</sequence>
<organism evidence="2 3">
    <name type="scientific">Kineococcus rhizosphaerae</name>
    <dbReference type="NCBI Taxonomy" id="559628"/>
    <lineage>
        <taxon>Bacteria</taxon>
        <taxon>Bacillati</taxon>
        <taxon>Actinomycetota</taxon>
        <taxon>Actinomycetes</taxon>
        <taxon>Kineosporiales</taxon>
        <taxon>Kineosporiaceae</taxon>
        <taxon>Kineococcus</taxon>
    </lineage>
</organism>
<dbReference type="SUPFAM" id="SSF51735">
    <property type="entry name" value="NAD(P)-binding Rossmann-fold domains"/>
    <property type="match status" value="1"/>
</dbReference>
<protein>
    <submittedName>
        <fullName evidence="2">Nucleoside-diphosphate-sugar epimerase</fullName>
    </submittedName>
</protein>
<dbReference type="Gene3D" id="3.40.50.720">
    <property type="entry name" value="NAD(P)-binding Rossmann-like Domain"/>
    <property type="match status" value="1"/>
</dbReference>
<reference evidence="2 3" key="1">
    <citation type="submission" date="2018-03" db="EMBL/GenBank/DDBJ databases">
        <title>Genomic Encyclopedia of Archaeal and Bacterial Type Strains, Phase II (KMG-II): from individual species to whole genera.</title>
        <authorList>
            <person name="Goeker M."/>
        </authorList>
    </citation>
    <scope>NUCLEOTIDE SEQUENCE [LARGE SCALE GENOMIC DNA]</scope>
    <source>
        <strain evidence="2 3">DSM 19711</strain>
    </source>
</reference>
<dbReference type="AlphaFoldDB" id="A0A2T0QXC6"/>
<dbReference type="Pfam" id="PF01370">
    <property type="entry name" value="Epimerase"/>
    <property type="match status" value="1"/>
</dbReference>
<comment type="caution">
    <text evidence="2">The sequence shown here is derived from an EMBL/GenBank/DDBJ whole genome shotgun (WGS) entry which is preliminary data.</text>
</comment>
<dbReference type="InterPro" id="IPR050177">
    <property type="entry name" value="Lipid_A_modif_metabolic_enz"/>
</dbReference>
<gene>
    <name evidence="2" type="ORF">CLV37_11691</name>
</gene>
<name>A0A2T0QXC6_9ACTN</name>